<comment type="caution">
    <text evidence="17">The sequence shown here is derived from an EMBL/GenBank/DDBJ whole genome shotgun (WGS) entry which is preliminary data.</text>
</comment>
<evidence type="ECO:0000256" key="6">
    <source>
        <dbReference type="ARBA" id="ARBA00022617"/>
    </source>
</evidence>
<reference evidence="17" key="2">
    <citation type="submission" date="2020-11" db="EMBL/GenBank/DDBJ databases">
        <authorList>
            <consortium name="DOE Joint Genome Institute"/>
            <person name="Kuo A."/>
            <person name="Miyauchi S."/>
            <person name="Kiss E."/>
            <person name="Drula E."/>
            <person name="Kohler A."/>
            <person name="Sanchez-Garcia M."/>
            <person name="Andreopoulos B."/>
            <person name="Barry K.W."/>
            <person name="Bonito G."/>
            <person name="Buee M."/>
            <person name="Carver A."/>
            <person name="Chen C."/>
            <person name="Cichocki N."/>
            <person name="Clum A."/>
            <person name="Culley D."/>
            <person name="Crous P.W."/>
            <person name="Fauchery L."/>
            <person name="Girlanda M."/>
            <person name="Hayes R."/>
            <person name="Keri Z."/>
            <person name="Labutti K."/>
            <person name="Lipzen A."/>
            <person name="Lombard V."/>
            <person name="Magnuson J."/>
            <person name="Maillard F."/>
            <person name="Morin E."/>
            <person name="Murat C."/>
            <person name="Nolan M."/>
            <person name="Ohm R."/>
            <person name="Pangilinan J."/>
            <person name="Pereira M."/>
            <person name="Perotto S."/>
            <person name="Peter M."/>
            <person name="Riley R."/>
            <person name="Sitrit Y."/>
            <person name="Stielow B."/>
            <person name="Szollosi G."/>
            <person name="Zifcakova L."/>
            <person name="Stursova M."/>
            <person name="Spatafora J.W."/>
            <person name="Tedersoo L."/>
            <person name="Vaario L.-M."/>
            <person name="Yamada A."/>
            <person name="Yan M."/>
            <person name="Wang P."/>
            <person name="Xu J."/>
            <person name="Bruns T."/>
            <person name="Baldrian P."/>
            <person name="Vilgalys R."/>
            <person name="Henrissat B."/>
            <person name="Grigoriev I.V."/>
            <person name="Hibbett D."/>
            <person name="Nagy L.G."/>
            <person name="Martin F.M."/>
        </authorList>
    </citation>
    <scope>NUCLEOTIDE SEQUENCE</scope>
    <source>
        <strain evidence="17">UH-Tt-Lm1</strain>
    </source>
</reference>
<evidence type="ECO:0000256" key="15">
    <source>
        <dbReference type="SAM" id="SignalP"/>
    </source>
</evidence>
<dbReference type="Pfam" id="PF05730">
    <property type="entry name" value="CFEM"/>
    <property type="match status" value="1"/>
</dbReference>
<comment type="subcellular location">
    <subcellularLocation>
        <location evidence="1">Cell membrane</location>
        <topology evidence="1">Lipid-anchor</topology>
        <topology evidence="1">GPI-anchor</topology>
    </subcellularLocation>
    <subcellularLocation>
        <location evidence="2">Secreted</location>
    </subcellularLocation>
</comment>
<accession>A0A9P6H7J4</accession>
<dbReference type="InterPro" id="IPR051735">
    <property type="entry name" value="CFEM_domain"/>
</dbReference>
<dbReference type="SMART" id="SM00747">
    <property type="entry name" value="CFEM"/>
    <property type="match status" value="1"/>
</dbReference>
<keyword evidence="5" id="KW-0964">Secreted</keyword>
<reference evidence="17" key="1">
    <citation type="journal article" date="2020" name="Nat. Commun.">
        <title>Large-scale genome sequencing of mycorrhizal fungi provides insights into the early evolution of symbiotic traits.</title>
        <authorList>
            <person name="Miyauchi S."/>
            <person name="Kiss E."/>
            <person name="Kuo A."/>
            <person name="Drula E."/>
            <person name="Kohler A."/>
            <person name="Sanchez-Garcia M."/>
            <person name="Morin E."/>
            <person name="Andreopoulos B."/>
            <person name="Barry K.W."/>
            <person name="Bonito G."/>
            <person name="Buee M."/>
            <person name="Carver A."/>
            <person name="Chen C."/>
            <person name="Cichocki N."/>
            <person name="Clum A."/>
            <person name="Culley D."/>
            <person name="Crous P.W."/>
            <person name="Fauchery L."/>
            <person name="Girlanda M."/>
            <person name="Hayes R.D."/>
            <person name="Keri Z."/>
            <person name="LaButti K."/>
            <person name="Lipzen A."/>
            <person name="Lombard V."/>
            <person name="Magnuson J."/>
            <person name="Maillard F."/>
            <person name="Murat C."/>
            <person name="Nolan M."/>
            <person name="Ohm R.A."/>
            <person name="Pangilinan J."/>
            <person name="Pereira M.F."/>
            <person name="Perotto S."/>
            <person name="Peter M."/>
            <person name="Pfister S."/>
            <person name="Riley R."/>
            <person name="Sitrit Y."/>
            <person name="Stielow J.B."/>
            <person name="Szollosi G."/>
            <person name="Zifcakova L."/>
            <person name="Stursova M."/>
            <person name="Spatafora J.W."/>
            <person name="Tedersoo L."/>
            <person name="Vaario L.M."/>
            <person name="Yamada A."/>
            <person name="Yan M."/>
            <person name="Wang P."/>
            <person name="Xu J."/>
            <person name="Bruns T."/>
            <person name="Baldrian P."/>
            <person name="Vilgalys R."/>
            <person name="Dunand C."/>
            <person name="Henrissat B."/>
            <person name="Grigoriev I.V."/>
            <person name="Hibbett D."/>
            <person name="Nagy L.G."/>
            <person name="Martin F.M."/>
        </authorList>
    </citation>
    <scope>NUCLEOTIDE SEQUENCE</scope>
    <source>
        <strain evidence="17">UH-Tt-Lm1</strain>
    </source>
</reference>
<evidence type="ECO:0000256" key="2">
    <source>
        <dbReference type="ARBA" id="ARBA00004613"/>
    </source>
</evidence>
<evidence type="ECO:0000256" key="8">
    <source>
        <dbReference type="ARBA" id="ARBA00022729"/>
    </source>
</evidence>
<keyword evidence="12" id="KW-0325">Glycoprotein</keyword>
<evidence type="ECO:0000256" key="13">
    <source>
        <dbReference type="ARBA" id="ARBA00023288"/>
    </source>
</evidence>
<gene>
    <name evidence="17" type="ORF">BJ322DRAFT_1111888</name>
</gene>
<dbReference type="EMBL" id="WIUZ02000014">
    <property type="protein sequence ID" value="KAF9781167.1"/>
    <property type="molecule type" value="Genomic_DNA"/>
</dbReference>
<protein>
    <recommendedName>
        <fullName evidence="16">CFEM domain-containing protein</fullName>
    </recommendedName>
</protein>
<keyword evidence="7" id="KW-0479">Metal-binding</keyword>
<feature type="compositionally biased region" description="Low complexity" evidence="14">
    <location>
        <begin position="95"/>
        <end position="121"/>
    </location>
</feature>
<evidence type="ECO:0000256" key="5">
    <source>
        <dbReference type="ARBA" id="ARBA00022525"/>
    </source>
</evidence>
<evidence type="ECO:0000256" key="1">
    <source>
        <dbReference type="ARBA" id="ARBA00004609"/>
    </source>
</evidence>
<keyword evidence="6" id="KW-0349">Heme</keyword>
<evidence type="ECO:0000256" key="12">
    <source>
        <dbReference type="ARBA" id="ARBA00023180"/>
    </source>
</evidence>
<sequence length="149" mass="14871">MRFSAVLVVLSAAFATTTAAFLETRQSGYASCALPCLTSSNPGTCALDDTLCLCKDQQFVQETTTCFESSCSGSDLTQSIAAAVAMCRAVGVTLSTSNSGPTSTSSSTPSSTSGSSDSSFPGSSKNSGVANGVNGLFALSALGLIGYAL</sequence>
<keyword evidence="4" id="KW-1003">Cell membrane</keyword>
<comment type="similarity">
    <text evidence="3">Belongs to the RBT5 family.</text>
</comment>
<dbReference type="AlphaFoldDB" id="A0A9P6H7J4"/>
<feature type="chain" id="PRO_5040312024" description="CFEM domain-containing protein" evidence="15">
    <location>
        <begin position="20"/>
        <end position="149"/>
    </location>
</feature>
<organism evidence="17 18">
    <name type="scientific">Thelephora terrestris</name>
    <dbReference type="NCBI Taxonomy" id="56493"/>
    <lineage>
        <taxon>Eukaryota</taxon>
        <taxon>Fungi</taxon>
        <taxon>Dikarya</taxon>
        <taxon>Basidiomycota</taxon>
        <taxon>Agaricomycotina</taxon>
        <taxon>Agaricomycetes</taxon>
        <taxon>Thelephorales</taxon>
        <taxon>Thelephoraceae</taxon>
        <taxon>Thelephora</taxon>
    </lineage>
</organism>
<feature type="signal peptide" evidence="15">
    <location>
        <begin position="1"/>
        <end position="19"/>
    </location>
</feature>
<feature type="region of interest" description="Disordered" evidence="14">
    <location>
        <begin position="94"/>
        <end position="121"/>
    </location>
</feature>
<dbReference type="PROSITE" id="PS52012">
    <property type="entry name" value="CFEM"/>
    <property type="match status" value="1"/>
</dbReference>
<keyword evidence="13" id="KW-0449">Lipoprotein</keyword>
<dbReference type="PANTHER" id="PTHR37928:SF2">
    <property type="entry name" value="GPI ANCHORED CFEM DOMAIN PROTEIN (AFU_ORTHOLOGUE AFUA_6G10580)"/>
    <property type="match status" value="1"/>
</dbReference>
<proteinExistence type="inferred from homology"/>
<dbReference type="Proteomes" id="UP000736335">
    <property type="component" value="Unassembled WGS sequence"/>
</dbReference>
<keyword evidence="8 15" id="KW-0732">Signal</keyword>
<evidence type="ECO:0000313" key="18">
    <source>
        <dbReference type="Proteomes" id="UP000736335"/>
    </source>
</evidence>
<evidence type="ECO:0000313" key="17">
    <source>
        <dbReference type="EMBL" id="KAF9781167.1"/>
    </source>
</evidence>
<keyword evidence="18" id="KW-1185">Reference proteome</keyword>
<evidence type="ECO:0000256" key="11">
    <source>
        <dbReference type="ARBA" id="ARBA00023157"/>
    </source>
</evidence>
<dbReference type="PANTHER" id="PTHR37928">
    <property type="entry name" value="CFEM DOMAIN PROTEIN (AFU_ORTHOLOGUE AFUA_6G14090)"/>
    <property type="match status" value="1"/>
</dbReference>
<evidence type="ECO:0000256" key="14">
    <source>
        <dbReference type="SAM" id="MobiDB-lite"/>
    </source>
</evidence>
<keyword evidence="11" id="KW-1015">Disulfide bond</keyword>
<dbReference type="InterPro" id="IPR008427">
    <property type="entry name" value="Extracellular_membr_CFEM_dom"/>
</dbReference>
<dbReference type="GO" id="GO:0005886">
    <property type="term" value="C:plasma membrane"/>
    <property type="evidence" value="ECO:0007669"/>
    <property type="project" value="UniProtKB-SubCell"/>
</dbReference>
<dbReference type="GO" id="GO:0046872">
    <property type="term" value="F:metal ion binding"/>
    <property type="evidence" value="ECO:0007669"/>
    <property type="project" value="UniProtKB-KW"/>
</dbReference>
<dbReference type="GO" id="GO:0005576">
    <property type="term" value="C:extracellular region"/>
    <property type="evidence" value="ECO:0007669"/>
    <property type="project" value="UniProtKB-SubCell"/>
</dbReference>
<evidence type="ECO:0000256" key="9">
    <source>
        <dbReference type="ARBA" id="ARBA00023004"/>
    </source>
</evidence>
<evidence type="ECO:0000259" key="16">
    <source>
        <dbReference type="PROSITE" id="PS52012"/>
    </source>
</evidence>
<keyword evidence="10" id="KW-0472">Membrane</keyword>
<dbReference type="OrthoDB" id="3065412at2759"/>
<feature type="domain" description="CFEM" evidence="16">
    <location>
        <begin position="1"/>
        <end position="114"/>
    </location>
</feature>
<keyword evidence="9" id="KW-0408">Iron</keyword>
<evidence type="ECO:0000256" key="10">
    <source>
        <dbReference type="ARBA" id="ARBA00023136"/>
    </source>
</evidence>
<evidence type="ECO:0000256" key="3">
    <source>
        <dbReference type="ARBA" id="ARBA00010031"/>
    </source>
</evidence>
<name>A0A9P6H7J4_9AGAM</name>
<evidence type="ECO:0000256" key="4">
    <source>
        <dbReference type="ARBA" id="ARBA00022475"/>
    </source>
</evidence>
<evidence type="ECO:0000256" key="7">
    <source>
        <dbReference type="ARBA" id="ARBA00022723"/>
    </source>
</evidence>